<sequence length="64" mass="7749">MTFNQFNMLTPVNTPHFSPYYTIRDETCPSLRFLQIFSIQLKYFFSFRNRGHYVFSLCKTHTTN</sequence>
<name>A0A0L8FI83_OCTBM</name>
<proteinExistence type="predicted"/>
<reference evidence="1" key="1">
    <citation type="submission" date="2015-07" db="EMBL/GenBank/DDBJ databases">
        <title>MeaNS - Measles Nucleotide Surveillance Program.</title>
        <authorList>
            <person name="Tran T."/>
            <person name="Druce J."/>
        </authorList>
    </citation>
    <scope>NUCLEOTIDE SEQUENCE</scope>
    <source>
        <strain evidence="1">UCB-OBI-ISO-001</strain>
        <tissue evidence="1">Gonad</tissue>
    </source>
</reference>
<dbReference type="AlphaFoldDB" id="A0A0L8FI83"/>
<dbReference type="EMBL" id="KQ431024">
    <property type="protein sequence ID" value="KOF63390.1"/>
    <property type="molecule type" value="Genomic_DNA"/>
</dbReference>
<organism evidence="1">
    <name type="scientific">Octopus bimaculoides</name>
    <name type="common">California two-spotted octopus</name>
    <dbReference type="NCBI Taxonomy" id="37653"/>
    <lineage>
        <taxon>Eukaryota</taxon>
        <taxon>Metazoa</taxon>
        <taxon>Spiralia</taxon>
        <taxon>Lophotrochozoa</taxon>
        <taxon>Mollusca</taxon>
        <taxon>Cephalopoda</taxon>
        <taxon>Coleoidea</taxon>
        <taxon>Octopodiformes</taxon>
        <taxon>Octopoda</taxon>
        <taxon>Incirrata</taxon>
        <taxon>Octopodidae</taxon>
        <taxon>Octopus</taxon>
    </lineage>
</organism>
<protein>
    <submittedName>
        <fullName evidence="1">Uncharacterized protein</fullName>
    </submittedName>
</protein>
<evidence type="ECO:0000313" key="1">
    <source>
        <dbReference type="EMBL" id="KOF63390.1"/>
    </source>
</evidence>
<gene>
    <name evidence="1" type="ORF">OCBIM_22019160mg</name>
</gene>
<accession>A0A0L8FI83</accession>